<sequence length="699" mass="78022">MLSSSICCSCSSPVSPSLYFAASQQFTFLSVNSGPNCSLSSKLPSTSLRIRAPSRSIVQSAVINELVGLVMLLLKFQCILINATQVLVETTSSASGFVETGYIYGVHGLQGEVRVKPSTDFPELRFSKPGTRWLKQQVSGTETLQEIELVEGRGHPGQSWIVRFNNINTVEQAQKLVGSTILVTDKDRPDLEEGEFYTHDLIGMRVILKVWFLEEEKLPVVSSSLEGHGKHKILMKSPWEFLQRPIGSGGLISLLSSHESLLDQLSELGVEYIQVVKSNKNCRNSHQLVGLVDSCKANVGVNLFKDITSEENVDVVLSMSFLRKLVKQINKLEFEAVLTCNSYVENVDKEWVDVAPSSPNSYEFHSSIYNCLNATPINKVTMAVPLLDKKIIKKRVKKFKRPQSDRFISVKPSWHRPKGIDSRVRRKFKGSTLMPNIGYGSDKKTRHYLPNGFKKFLVHNVKELELLMMHNRTYCAEIAHNLSTKKRKEIVERAAQLDVVVTNKLARKAEFEEPSLDVHRKGNEDLKVPQQSDRFRMAGEQLKPIAGLLLILNFCMYTIILGIGGWAMNRAINHGFVIGPGFELPAHFSPIYFPMGNAATGFFVVYALIAGVVGVASAISGLNHIRYWDVDSLPAAASAATIAWTLTLLAMGFAWKEIELHFRNARLRTMEAFIIILSATQLLYLAAIHGAASRRRARE</sequence>
<keyword evidence="2 6" id="KW-0689">Ribosomal protein</keyword>
<dbReference type="Gene3D" id="3.90.550.10">
    <property type="entry name" value="Spore Coat Polysaccharide Biosynthesis Protein SpsA, Chain A"/>
    <property type="match status" value="1"/>
</dbReference>
<feature type="transmembrane region" description="Helical" evidence="4">
    <location>
        <begin position="633"/>
        <end position="653"/>
    </location>
</feature>
<reference evidence="6" key="2">
    <citation type="journal article" date="2024" name="Plant">
        <title>Genomic evolution and insights into agronomic trait innovations of Sesamum species.</title>
        <authorList>
            <person name="Miao H."/>
            <person name="Wang L."/>
            <person name="Qu L."/>
            <person name="Liu H."/>
            <person name="Sun Y."/>
            <person name="Le M."/>
            <person name="Wang Q."/>
            <person name="Wei S."/>
            <person name="Zheng Y."/>
            <person name="Lin W."/>
            <person name="Duan Y."/>
            <person name="Cao H."/>
            <person name="Xiong S."/>
            <person name="Wang X."/>
            <person name="Wei L."/>
            <person name="Li C."/>
            <person name="Ma Q."/>
            <person name="Ju M."/>
            <person name="Zhao R."/>
            <person name="Li G."/>
            <person name="Mu C."/>
            <person name="Tian Q."/>
            <person name="Mei H."/>
            <person name="Zhang T."/>
            <person name="Gao T."/>
            <person name="Zhang H."/>
        </authorList>
    </citation>
    <scope>NUCLEOTIDE SEQUENCE</scope>
    <source>
        <strain evidence="6">K16</strain>
    </source>
</reference>
<evidence type="ECO:0000256" key="1">
    <source>
        <dbReference type="ARBA" id="ARBA00008431"/>
    </source>
</evidence>
<keyword evidence="3" id="KW-0687">Ribonucleoprotein</keyword>
<dbReference type="SUPFAM" id="SSF50447">
    <property type="entry name" value="Translation proteins"/>
    <property type="match status" value="1"/>
</dbReference>
<dbReference type="Gene3D" id="2.40.30.60">
    <property type="entry name" value="RimM"/>
    <property type="match status" value="1"/>
</dbReference>
<dbReference type="GO" id="GO:0043022">
    <property type="term" value="F:ribosome binding"/>
    <property type="evidence" value="ECO:0007669"/>
    <property type="project" value="InterPro"/>
</dbReference>
<proteinExistence type="inferred from homology"/>
<dbReference type="InterPro" id="IPR036976">
    <property type="entry name" value="RimM_N_sf"/>
</dbReference>
<dbReference type="SUPFAM" id="SSF53448">
    <property type="entry name" value="Nucleotide-diphospho-sugar transferases"/>
    <property type="match status" value="1"/>
</dbReference>
<dbReference type="InterPro" id="IPR002676">
    <property type="entry name" value="RimM_N"/>
</dbReference>
<feature type="transmembrane region" description="Helical" evidence="4">
    <location>
        <begin position="598"/>
        <end position="621"/>
    </location>
</feature>
<dbReference type="InterPro" id="IPR001515">
    <property type="entry name" value="Ribosomal_eL32"/>
</dbReference>
<dbReference type="PANTHER" id="PTHR23413">
    <property type="entry name" value="60S RIBOSOMAL PROTEIN L32 AND DNA-DIRECTED RNA POLYMERASE II, SUBUNIT N"/>
    <property type="match status" value="1"/>
</dbReference>
<dbReference type="NCBIfam" id="TIGR02273">
    <property type="entry name" value="16S_RimM"/>
    <property type="match status" value="1"/>
</dbReference>
<comment type="caution">
    <text evidence="6">The sequence shown here is derived from an EMBL/GenBank/DDBJ whole genome shotgun (WGS) entry which is preliminary data.</text>
</comment>
<keyword evidence="4" id="KW-1133">Transmembrane helix</keyword>
<evidence type="ECO:0000256" key="2">
    <source>
        <dbReference type="ARBA" id="ARBA00022980"/>
    </source>
</evidence>
<dbReference type="PANTHER" id="PTHR23413:SF1">
    <property type="entry name" value="RIBOSOMAL PROTEIN L32"/>
    <property type="match status" value="1"/>
</dbReference>
<organism evidence="6 7">
    <name type="scientific">Sesamum angolense</name>
    <dbReference type="NCBI Taxonomy" id="2727404"/>
    <lineage>
        <taxon>Eukaryota</taxon>
        <taxon>Viridiplantae</taxon>
        <taxon>Streptophyta</taxon>
        <taxon>Embryophyta</taxon>
        <taxon>Tracheophyta</taxon>
        <taxon>Spermatophyta</taxon>
        <taxon>Magnoliopsida</taxon>
        <taxon>eudicotyledons</taxon>
        <taxon>Gunneridae</taxon>
        <taxon>Pentapetalae</taxon>
        <taxon>asterids</taxon>
        <taxon>lamiids</taxon>
        <taxon>Lamiales</taxon>
        <taxon>Pedaliaceae</taxon>
        <taxon>Sesamum</taxon>
    </lineage>
</organism>
<evidence type="ECO:0000313" key="7">
    <source>
        <dbReference type="Proteomes" id="UP001289374"/>
    </source>
</evidence>
<dbReference type="InterPro" id="IPR009000">
    <property type="entry name" value="Transl_B-barrel_sf"/>
</dbReference>
<dbReference type="Proteomes" id="UP001289374">
    <property type="component" value="Unassembled WGS sequence"/>
</dbReference>
<keyword evidence="4" id="KW-0812">Transmembrane</keyword>
<dbReference type="SUPFAM" id="SSF52042">
    <property type="entry name" value="Ribosomal protein L32e"/>
    <property type="match status" value="1"/>
</dbReference>
<dbReference type="InterPro" id="IPR011961">
    <property type="entry name" value="RimM"/>
</dbReference>
<keyword evidence="7" id="KW-1185">Reference proteome</keyword>
<feature type="transmembrane region" description="Helical" evidence="4">
    <location>
        <begin position="673"/>
        <end position="692"/>
    </location>
</feature>
<dbReference type="GO" id="GO:0003735">
    <property type="term" value="F:structural constituent of ribosome"/>
    <property type="evidence" value="ECO:0007669"/>
    <property type="project" value="InterPro"/>
</dbReference>
<dbReference type="GO" id="GO:0022625">
    <property type="term" value="C:cytosolic large ribosomal subunit"/>
    <property type="evidence" value="ECO:0007669"/>
    <property type="project" value="TreeGrafter"/>
</dbReference>
<evidence type="ECO:0000256" key="3">
    <source>
        <dbReference type="ARBA" id="ARBA00023274"/>
    </source>
</evidence>
<keyword evidence="4" id="KW-0472">Membrane</keyword>
<feature type="domain" description="RimM N-terminal" evidence="5">
    <location>
        <begin position="100"/>
        <end position="186"/>
    </location>
</feature>
<dbReference type="CDD" id="cd00513">
    <property type="entry name" value="Ribosomal_L32_L32e"/>
    <property type="match status" value="1"/>
</dbReference>
<dbReference type="Pfam" id="PF05512">
    <property type="entry name" value="AWPM-19"/>
    <property type="match status" value="1"/>
</dbReference>
<dbReference type="GO" id="GO:0006412">
    <property type="term" value="P:translation"/>
    <property type="evidence" value="ECO:0007669"/>
    <property type="project" value="InterPro"/>
</dbReference>
<evidence type="ECO:0000256" key="4">
    <source>
        <dbReference type="SAM" id="Phobius"/>
    </source>
</evidence>
<dbReference type="SMART" id="SM01393">
    <property type="entry name" value="Ribosomal_L32e"/>
    <property type="match status" value="1"/>
</dbReference>
<comment type="similarity">
    <text evidence="1">Belongs to the eukaryotic ribosomal protein eL32 family.</text>
</comment>
<dbReference type="Pfam" id="PF01782">
    <property type="entry name" value="RimM"/>
    <property type="match status" value="1"/>
</dbReference>
<dbReference type="EMBL" id="JACGWL010000007">
    <property type="protein sequence ID" value="KAK4399307.1"/>
    <property type="molecule type" value="Genomic_DNA"/>
</dbReference>
<dbReference type="HAMAP" id="MF_00014">
    <property type="entry name" value="Ribosome_mat_RimM"/>
    <property type="match status" value="1"/>
</dbReference>
<dbReference type="InterPro" id="IPR029044">
    <property type="entry name" value="Nucleotide-diphossugar_trans"/>
</dbReference>
<dbReference type="InterPro" id="IPR008390">
    <property type="entry name" value="AWPM-19"/>
</dbReference>
<protein>
    <submittedName>
        <fullName evidence="6">60S ribosomal protein L32-1</fullName>
    </submittedName>
</protein>
<dbReference type="InterPro" id="IPR036351">
    <property type="entry name" value="Ribosomal_eL32_sf"/>
</dbReference>
<dbReference type="Pfam" id="PF01655">
    <property type="entry name" value="Ribosomal_L32e"/>
    <property type="match status" value="1"/>
</dbReference>
<feature type="transmembrane region" description="Helical" evidence="4">
    <location>
        <begin position="545"/>
        <end position="567"/>
    </location>
</feature>
<dbReference type="GO" id="GO:0006364">
    <property type="term" value="P:rRNA processing"/>
    <property type="evidence" value="ECO:0007669"/>
    <property type="project" value="InterPro"/>
</dbReference>
<name>A0AAE1WTF4_9LAMI</name>
<reference evidence="6" key="1">
    <citation type="submission" date="2020-06" db="EMBL/GenBank/DDBJ databases">
        <authorList>
            <person name="Li T."/>
            <person name="Hu X."/>
            <person name="Zhang T."/>
            <person name="Song X."/>
            <person name="Zhang H."/>
            <person name="Dai N."/>
            <person name="Sheng W."/>
            <person name="Hou X."/>
            <person name="Wei L."/>
        </authorList>
    </citation>
    <scope>NUCLEOTIDE SEQUENCE</scope>
    <source>
        <strain evidence="6">K16</strain>
        <tissue evidence="6">Leaf</tissue>
    </source>
</reference>
<dbReference type="AlphaFoldDB" id="A0AAE1WTF4"/>
<evidence type="ECO:0000259" key="5">
    <source>
        <dbReference type="Pfam" id="PF01782"/>
    </source>
</evidence>
<evidence type="ECO:0000313" key="6">
    <source>
        <dbReference type="EMBL" id="KAK4399307.1"/>
    </source>
</evidence>
<accession>A0AAE1WTF4</accession>
<gene>
    <name evidence="6" type="ORF">Sango_1406200</name>
</gene>